<name>A0A507FQ92_9FUNG</name>
<feature type="domain" description="Myb-like" evidence="9">
    <location>
        <begin position="481"/>
        <end position="531"/>
    </location>
</feature>
<feature type="domain" description="SANT" evidence="11">
    <location>
        <begin position="484"/>
        <end position="535"/>
    </location>
</feature>
<feature type="region of interest" description="Disordered" evidence="8">
    <location>
        <begin position="358"/>
        <end position="385"/>
    </location>
</feature>
<feature type="compositionally biased region" description="Basic and acidic residues" evidence="8">
    <location>
        <begin position="21"/>
        <end position="33"/>
    </location>
</feature>
<dbReference type="InterPro" id="IPR036388">
    <property type="entry name" value="WH-like_DNA-bd_sf"/>
</dbReference>
<keyword evidence="3" id="KW-0862">Zinc</keyword>
<keyword evidence="5" id="KW-0804">Transcription</keyword>
<dbReference type="AlphaFoldDB" id="A0A507FQ92"/>
<dbReference type="GO" id="GO:0006355">
    <property type="term" value="P:regulation of DNA-templated transcription"/>
    <property type="evidence" value="ECO:0007669"/>
    <property type="project" value="UniProtKB-ARBA"/>
</dbReference>
<gene>
    <name evidence="12" type="ORF">CcCBS67573_g01514</name>
</gene>
<dbReference type="Gene3D" id="1.10.10.60">
    <property type="entry name" value="Homeodomain-like"/>
    <property type="match status" value="1"/>
</dbReference>
<dbReference type="Pfam" id="PF04433">
    <property type="entry name" value="SWIRM"/>
    <property type="match status" value="1"/>
</dbReference>
<reference evidence="12 13" key="1">
    <citation type="journal article" date="2019" name="Sci. Rep.">
        <title>Comparative genomics of chytrid fungi reveal insights into the obligate biotrophic and pathogenic lifestyle of Synchytrium endobioticum.</title>
        <authorList>
            <person name="van de Vossenberg B.T.L.H."/>
            <person name="Warris S."/>
            <person name="Nguyen H.D.T."/>
            <person name="van Gent-Pelzer M.P.E."/>
            <person name="Joly D.L."/>
            <person name="van de Geest H.C."/>
            <person name="Bonants P.J.M."/>
            <person name="Smith D.S."/>
            <person name="Levesque C.A."/>
            <person name="van der Lee T.A.J."/>
        </authorList>
    </citation>
    <scope>NUCLEOTIDE SEQUENCE [LARGE SCALE GENOMIC DNA]</scope>
    <source>
        <strain evidence="12 13">CBS 675.73</strain>
    </source>
</reference>
<dbReference type="PROSITE" id="PS50934">
    <property type="entry name" value="SWIRM"/>
    <property type="match status" value="1"/>
</dbReference>
<comment type="similarity">
    <text evidence="7">Belongs to the SMARCC family.</text>
</comment>
<dbReference type="GO" id="GO:0008270">
    <property type="term" value="F:zinc ion binding"/>
    <property type="evidence" value="ECO:0007669"/>
    <property type="project" value="UniProtKB-KW"/>
</dbReference>
<keyword evidence="2" id="KW-0863">Zinc-finger</keyword>
<dbReference type="EMBL" id="QEAP01000026">
    <property type="protein sequence ID" value="TPX77207.1"/>
    <property type="molecule type" value="Genomic_DNA"/>
</dbReference>
<dbReference type="GO" id="GO:0016514">
    <property type="term" value="C:SWI/SNF complex"/>
    <property type="evidence" value="ECO:0007669"/>
    <property type="project" value="UniProtKB-ARBA"/>
</dbReference>
<evidence type="ECO:0000259" key="11">
    <source>
        <dbReference type="PROSITE" id="PS51293"/>
    </source>
</evidence>
<keyword evidence="4" id="KW-0805">Transcription regulation</keyword>
<dbReference type="InterPro" id="IPR000433">
    <property type="entry name" value="Znf_ZZ"/>
</dbReference>
<dbReference type="PROSITE" id="PS51293">
    <property type="entry name" value="SANT"/>
    <property type="match status" value="1"/>
</dbReference>
<evidence type="ECO:0000256" key="6">
    <source>
        <dbReference type="ARBA" id="ARBA00023242"/>
    </source>
</evidence>
<dbReference type="InterPro" id="IPR001005">
    <property type="entry name" value="SANT/Myb"/>
</dbReference>
<feature type="region of interest" description="Disordered" evidence="8">
    <location>
        <begin position="748"/>
        <end position="815"/>
    </location>
</feature>
<feature type="compositionally biased region" description="Basic and acidic residues" evidence="8">
    <location>
        <begin position="755"/>
        <end position="771"/>
    </location>
</feature>
<evidence type="ECO:0000313" key="13">
    <source>
        <dbReference type="Proteomes" id="UP000320333"/>
    </source>
</evidence>
<feature type="region of interest" description="Disordered" evidence="8">
    <location>
        <begin position="648"/>
        <end position="668"/>
    </location>
</feature>
<keyword evidence="6" id="KW-0539">Nucleus</keyword>
<feature type="domain" description="SWIRM" evidence="10">
    <location>
        <begin position="115"/>
        <end position="212"/>
    </location>
</feature>
<keyword evidence="1" id="KW-0479">Metal-binding</keyword>
<dbReference type="InterPro" id="IPR009057">
    <property type="entry name" value="Homeodomain-like_sf"/>
</dbReference>
<dbReference type="FunFam" id="1.10.10.10:FF:000020">
    <property type="entry name" value="SWI/SNF complex subunit SMARCC2 isoform c"/>
    <property type="match status" value="1"/>
</dbReference>
<dbReference type="GO" id="GO:0048858">
    <property type="term" value="P:cell projection morphogenesis"/>
    <property type="evidence" value="ECO:0007669"/>
    <property type="project" value="TreeGrafter"/>
</dbReference>
<feature type="region of interest" description="Disordered" evidence="8">
    <location>
        <begin position="1"/>
        <end position="77"/>
    </location>
</feature>
<dbReference type="SUPFAM" id="SSF46689">
    <property type="entry name" value="Homeodomain-like"/>
    <property type="match status" value="2"/>
</dbReference>
<dbReference type="OrthoDB" id="118550at2759"/>
<comment type="caution">
    <text evidence="12">The sequence shown here is derived from an EMBL/GenBank/DDBJ whole genome shotgun (WGS) entry which is preliminary data.</text>
</comment>
<evidence type="ECO:0000256" key="8">
    <source>
        <dbReference type="SAM" id="MobiDB-lite"/>
    </source>
</evidence>
<evidence type="ECO:0000313" key="12">
    <source>
        <dbReference type="EMBL" id="TPX77207.1"/>
    </source>
</evidence>
<evidence type="ECO:0000256" key="1">
    <source>
        <dbReference type="ARBA" id="ARBA00022723"/>
    </source>
</evidence>
<dbReference type="PROSITE" id="PS50090">
    <property type="entry name" value="MYB_LIKE"/>
    <property type="match status" value="1"/>
</dbReference>
<dbReference type="PANTHER" id="PTHR15381">
    <property type="entry name" value="CHONDROITIN SULFATE PROTEOGLYCAN 5 -RELATED"/>
    <property type="match status" value="1"/>
</dbReference>
<dbReference type="CDD" id="cd00167">
    <property type="entry name" value="SANT"/>
    <property type="match status" value="1"/>
</dbReference>
<dbReference type="Pfam" id="PF00569">
    <property type="entry name" value="ZZ"/>
    <property type="match status" value="1"/>
</dbReference>
<dbReference type="STRING" id="246404.A0A507FQ92"/>
<feature type="compositionally biased region" description="Acidic residues" evidence="8">
    <location>
        <begin position="772"/>
        <end position="805"/>
    </location>
</feature>
<proteinExistence type="inferred from homology"/>
<evidence type="ECO:0000256" key="5">
    <source>
        <dbReference type="ARBA" id="ARBA00023163"/>
    </source>
</evidence>
<organism evidence="12 13">
    <name type="scientific">Chytriomyces confervae</name>
    <dbReference type="NCBI Taxonomy" id="246404"/>
    <lineage>
        <taxon>Eukaryota</taxon>
        <taxon>Fungi</taxon>
        <taxon>Fungi incertae sedis</taxon>
        <taxon>Chytridiomycota</taxon>
        <taxon>Chytridiomycota incertae sedis</taxon>
        <taxon>Chytridiomycetes</taxon>
        <taxon>Chytridiales</taxon>
        <taxon>Chytriomycetaceae</taxon>
        <taxon>Chytriomyces</taxon>
    </lineage>
</organism>
<evidence type="ECO:0000259" key="10">
    <source>
        <dbReference type="PROSITE" id="PS50934"/>
    </source>
</evidence>
<dbReference type="PANTHER" id="PTHR15381:SF1">
    <property type="entry name" value="CHONDROITIN SULFATE PROTEOGLYCAN 5"/>
    <property type="match status" value="1"/>
</dbReference>
<dbReference type="FunFam" id="1.10.10.60:FF:000014">
    <property type="entry name" value="SWI/SNF complex subunit SMARCC2 isoform C"/>
    <property type="match status" value="1"/>
</dbReference>
<feature type="compositionally biased region" description="Polar residues" evidence="8">
    <location>
        <begin position="367"/>
        <end position="383"/>
    </location>
</feature>
<dbReference type="InterPro" id="IPR007526">
    <property type="entry name" value="SWIRM"/>
</dbReference>
<dbReference type="InterPro" id="IPR017884">
    <property type="entry name" value="SANT_dom"/>
</dbReference>
<dbReference type="Proteomes" id="UP000320333">
    <property type="component" value="Unassembled WGS sequence"/>
</dbReference>
<dbReference type="Pfam" id="PF00249">
    <property type="entry name" value="Myb_DNA-binding"/>
    <property type="match status" value="1"/>
</dbReference>
<evidence type="ECO:0008006" key="14">
    <source>
        <dbReference type="Google" id="ProtNLM"/>
    </source>
</evidence>
<dbReference type="Gene3D" id="1.10.10.10">
    <property type="entry name" value="Winged helix-like DNA-binding domain superfamily/Winged helix DNA-binding domain"/>
    <property type="match status" value="1"/>
</dbReference>
<evidence type="ECO:0000256" key="3">
    <source>
        <dbReference type="ARBA" id="ARBA00022833"/>
    </source>
</evidence>
<evidence type="ECO:0000259" key="9">
    <source>
        <dbReference type="PROSITE" id="PS50090"/>
    </source>
</evidence>
<feature type="compositionally biased region" description="Polar residues" evidence="8">
    <location>
        <begin position="259"/>
        <end position="283"/>
    </location>
</feature>
<feature type="region of interest" description="Disordered" evidence="8">
    <location>
        <begin position="235"/>
        <end position="283"/>
    </location>
</feature>
<keyword evidence="13" id="KW-1185">Reference proteome</keyword>
<accession>A0A507FQ92</accession>
<evidence type="ECO:0000256" key="7">
    <source>
        <dbReference type="ARBA" id="ARBA00049655"/>
    </source>
</evidence>
<sequence>MTAPNDGRAPQSDAAGSALDGHAEKPGVSDKSDAGAGWAGSEGRSGEDGGQNKTTDSKASAPASVSEKHLARSKQKKKNALLSLAHRVFPDTPPDLPPIFPIPRTQSLAKQTHEIVIPSHSTWFSFDTIHSIERKSLPEFFNGLHPSKTPSIYKNHRNFMVNSFRINPGEYLTITACRRNLVGDVAGVIKIHAFLEQWGLINYQVEPDTRPSQVGPTFRGHFRITAHTPIQPFVPVPTGVIPAQKSGQKKTPIPAPSELISTSSSKDQPQQVPELSKSAQISAPSASDVAQASIIISKPSKQQALSNLRTRLLDFQNQRSQRYRRAPPVTCSSCGVPCGRNLPTPPKEKENAEVNTAAETIQPPATALSTDTQANDKSNNETQPAAIASSARWHCLKNTSMDLCSGCFDDGRFPATFLSSDFIKLGHGASPEEIALSRLDAIIKGGDVASSSNGSTNSIAAIEAEAEELDPAAVDLGDLYDDEEGRLPWTHEEIFLLLEGVEHFDEDWGRIAFHIGTRSKEECVEKFLAYSIEERFLVEGGAGGVLGYRRAGEILKNAPLKSTGCARLNEKGAVGEASGTNSNAFKSSWPISVLDALPCTPAEDAGMALSALLASVVDSATGKLVADAAVHAVHEAEAASAKAAAAAASLPRSASPTRKTPVSPLKSPRMSFAGLSGIPSEFGHSVHEAELSLKKFGLILTRYERKSSHLEHQRCQVENERRSVVLDAIVHQKEVREVRKRQKLEVAADGDAEGEIQKVDDTSMEVERNEELSDGEESDAEEGDEGEAEEGEDGVEGGEDDEQDEQIGGTLPEDVMMAEMINEETLEAVLGEVSANGMSVDEGEEDDIIDV</sequence>
<dbReference type="SMART" id="SM00717">
    <property type="entry name" value="SANT"/>
    <property type="match status" value="1"/>
</dbReference>
<evidence type="ECO:0000256" key="4">
    <source>
        <dbReference type="ARBA" id="ARBA00023015"/>
    </source>
</evidence>
<protein>
    <recommendedName>
        <fullName evidence="14">SWIRM domain-containing protein</fullName>
    </recommendedName>
</protein>
<evidence type="ECO:0000256" key="2">
    <source>
        <dbReference type="ARBA" id="ARBA00022771"/>
    </source>
</evidence>